<dbReference type="SMART" id="SM00315">
    <property type="entry name" value="RGS"/>
    <property type="match status" value="1"/>
</dbReference>
<dbReference type="InterPro" id="IPR036305">
    <property type="entry name" value="RGS_sf"/>
</dbReference>
<feature type="transmembrane region" description="Helical" evidence="1">
    <location>
        <begin position="337"/>
        <end position="357"/>
    </location>
</feature>
<keyword evidence="1" id="KW-0812">Transmembrane</keyword>
<dbReference type="InterPro" id="IPR044926">
    <property type="entry name" value="RGS_subdomain_2"/>
</dbReference>
<feature type="domain" description="RGS" evidence="2">
    <location>
        <begin position="184"/>
        <end position="282"/>
    </location>
</feature>
<dbReference type="InterPro" id="IPR052246">
    <property type="entry name" value="Cell_Polariz_PKAAnc"/>
</dbReference>
<sequence length="478" mass="55183">MVENQIDFDQIQRERLPTLYEVLIMKTAAPVDLWSFYTYLSQFPYAINYLDFWIDLMAHIRLCKDYVNNVRRSIAMTSAFDEYKNLDDQHPNQATNVSDPGSVSTSIVMNALVSEGYLDFDNPDRVSDFLQGNTHTSPLVTRMIQNWKNRNERSSGMSSQNGNATNDVIDISKHESVQSISVIVDSFLKAQAKNGEKGNITTKQLYTNAVQICNTYLQSPHVSERYLTNIPEVIKHEILTNIKMNKRHDPDVFQELKEMTYHFLEADCFPKFLKEVALHNIHDEISDWRFHPSKPTNSPPNTLLEKDDSSSILKKNSIHAQHISWSPFSTFTALSRVLFGCLWLGIGFWIGYTLIFIHYSRAIRVTTVVPFGIGSYFIICGIYQFDIIYSWFGLTQKLIYTHKKGKDKDVHRATYDNSYNTNIPSIFLLLGGRSRLIKIEHPFIRRLLYKRGLWCLILVVLMTAIFTVIFSCVPGRRL</sequence>
<proteinExistence type="predicted"/>
<reference evidence="3 4" key="1">
    <citation type="submission" date="2024-05" db="EMBL/GenBank/DDBJ databases">
        <title>Long read based assembly of the Candida bracarensis genome reveals expanded adhesin content.</title>
        <authorList>
            <person name="Marcet-Houben M."/>
            <person name="Ksiezopolska E."/>
            <person name="Gabaldon T."/>
        </authorList>
    </citation>
    <scope>NUCLEOTIDE SEQUENCE [LARGE SCALE GENOMIC DNA]</scope>
    <source>
        <strain evidence="3 4">CBM6</strain>
    </source>
</reference>
<dbReference type="EMBL" id="JBEVYD010000012">
    <property type="protein sequence ID" value="KAL3229225.1"/>
    <property type="molecule type" value="Genomic_DNA"/>
</dbReference>
<gene>
    <name evidence="3" type="ORF">RNJ44_02312</name>
</gene>
<dbReference type="PROSITE" id="PS50132">
    <property type="entry name" value="RGS"/>
    <property type="match status" value="1"/>
</dbReference>
<protein>
    <submittedName>
        <fullName evidence="3">Bud site selection protein RAX1</fullName>
    </submittedName>
</protein>
<keyword evidence="1" id="KW-1133">Transmembrane helix</keyword>
<name>A0ABR4NNA8_9SACH</name>
<organism evidence="3 4">
    <name type="scientific">Nakaseomyces bracarensis</name>
    <dbReference type="NCBI Taxonomy" id="273131"/>
    <lineage>
        <taxon>Eukaryota</taxon>
        <taxon>Fungi</taxon>
        <taxon>Dikarya</taxon>
        <taxon>Ascomycota</taxon>
        <taxon>Saccharomycotina</taxon>
        <taxon>Saccharomycetes</taxon>
        <taxon>Saccharomycetales</taxon>
        <taxon>Saccharomycetaceae</taxon>
        <taxon>Nakaseomyces</taxon>
    </lineage>
</organism>
<dbReference type="Proteomes" id="UP001623330">
    <property type="component" value="Unassembled WGS sequence"/>
</dbReference>
<evidence type="ECO:0000313" key="3">
    <source>
        <dbReference type="EMBL" id="KAL3229225.1"/>
    </source>
</evidence>
<evidence type="ECO:0000313" key="4">
    <source>
        <dbReference type="Proteomes" id="UP001623330"/>
    </source>
</evidence>
<dbReference type="PANTHER" id="PTHR13155">
    <property type="entry name" value="A-KINASE ANCHOR PROTEINS"/>
    <property type="match status" value="1"/>
</dbReference>
<evidence type="ECO:0000256" key="1">
    <source>
        <dbReference type="SAM" id="Phobius"/>
    </source>
</evidence>
<evidence type="ECO:0000259" key="2">
    <source>
        <dbReference type="PROSITE" id="PS50132"/>
    </source>
</evidence>
<accession>A0ABR4NNA8</accession>
<keyword evidence="4" id="KW-1185">Reference proteome</keyword>
<feature type="transmembrane region" description="Helical" evidence="1">
    <location>
        <begin position="451"/>
        <end position="473"/>
    </location>
</feature>
<dbReference type="SUPFAM" id="SSF48097">
    <property type="entry name" value="Regulator of G-protein signaling, RGS"/>
    <property type="match status" value="1"/>
</dbReference>
<feature type="transmembrane region" description="Helical" evidence="1">
    <location>
        <begin position="369"/>
        <end position="392"/>
    </location>
</feature>
<dbReference type="PANTHER" id="PTHR13155:SF1">
    <property type="entry name" value="A-KINASE ANCHOR PROTEIN 10, MITOCHONDRIAL"/>
    <property type="match status" value="1"/>
</dbReference>
<dbReference type="Pfam" id="PF00615">
    <property type="entry name" value="RGS"/>
    <property type="match status" value="1"/>
</dbReference>
<dbReference type="InterPro" id="IPR016137">
    <property type="entry name" value="RGS"/>
</dbReference>
<comment type="caution">
    <text evidence="3">The sequence shown here is derived from an EMBL/GenBank/DDBJ whole genome shotgun (WGS) entry which is preliminary data.</text>
</comment>
<dbReference type="Gene3D" id="1.10.167.10">
    <property type="entry name" value="Regulator of G-protein Signalling 4, domain 2"/>
    <property type="match status" value="1"/>
</dbReference>
<keyword evidence="1" id="KW-0472">Membrane</keyword>